<dbReference type="Pfam" id="PF00300">
    <property type="entry name" value="His_Phos_1"/>
    <property type="match status" value="1"/>
</dbReference>
<dbReference type="GO" id="GO:0043456">
    <property type="term" value="P:regulation of pentose-phosphate shunt"/>
    <property type="evidence" value="ECO:0007669"/>
    <property type="project" value="TreeGrafter"/>
</dbReference>
<dbReference type="InterPro" id="IPR051695">
    <property type="entry name" value="Phosphoglycerate_Mutase"/>
</dbReference>
<proteinExistence type="predicted"/>
<gene>
    <name evidence="3" type="ORF">GOMPHAMPRED_005504</name>
</gene>
<feature type="region of interest" description="Disordered" evidence="2">
    <location>
        <begin position="89"/>
        <end position="145"/>
    </location>
</feature>
<dbReference type="PANTHER" id="PTHR46517:SF1">
    <property type="entry name" value="FRUCTOSE-2,6-BISPHOSPHATASE TIGAR"/>
    <property type="match status" value="1"/>
</dbReference>
<evidence type="ECO:0000256" key="1">
    <source>
        <dbReference type="ARBA" id="ARBA00022801"/>
    </source>
</evidence>
<dbReference type="Gene3D" id="3.40.50.1240">
    <property type="entry name" value="Phosphoglycerate mutase-like"/>
    <property type="match status" value="1"/>
</dbReference>
<dbReference type="SUPFAM" id="SSF53254">
    <property type="entry name" value="Phosphoglycerate mutase-like"/>
    <property type="match status" value="1"/>
</dbReference>
<feature type="region of interest" description="Disordered" evidence="2">
    <location>
        <begin position="436"/>
        <end position="464"/>
    </location>
</feature>
<dbReference type="GO" id="GO:0004331">
    <property type="term" value="F:fructose-2,6-bisphosphate 2-phosphatase activity"/>
    <property type="evidence" value="ECO:0007669"/>
    <property type="project" value="TreeGrafter"/>
</dbReference>
<keyword evidence="1" id="KW-0378">Hydrolase</keyword>
<dbReference type="PANTHER" id="PTHR46517">
    <property type="entry name" value="FRUCTOSE-2,6-BISPHOSPHATASE TIGAR"/>
    <property type="match status" value="1"/>
</dbReference>
<comment type="caution">
    <text evidence="3">The sequence shown here is derived from an EMBL/GenBank/DDBJ whole genome shotgun (WGS) entry which is preliminary data.</text>
</comment>
<evidence type="ECO:0000313" key="4">
    <source>
        <dbReference type="Proteomes" id="UP000664169"/>
    </source>
</evidence>
<reference evidence="3" key="1">
    <citation type="submission" date="2021-03" db="EMBL/GenBank/DDBJ databases">
        <authorList>
            <person name="Tagirdzhanova G."/>
        </authorList>
    </citation>
    <scope>NUCLEOTIDE SEQUENCE</scope>
</reference>
<dbReference type="EMBL" id="CAJPDQ010000033">
    <property type="protein sequence ID" value="CAF9929812.1"/>
    <property type="molecule type" value="Genomic_DNA"/>
</dbReference>
<dbReference type="CDD" id="cd07067">
    <property type="entry name" value="HP_PGM_like"/>
    <property type="match status" value="1"/>
</dbReference>
<keyword evidence="4" id="KW-1185">Reference proteome</keyword>
<protein>
    <submittedName>
        <fullName evidence="3">Uncharacterized protein</fullName>
    </submittedName>
</protein>
<sequence length="464" mass="51943">MPQVKDRKVSITQRAQAMALLEYGVHINEVATISKLSAQTLYNMRKRLRERGYNPEVNTAFEDRFFKDAPRSGRPIDPNSRRTLKKLAKEKQNANLPPIEATPVKDTPPISQETDIDPDLTISAPLSTVPTSGVNYRPAPYRKDLNPKARQDFKHKIPPRAISAGTGWMVPIEPQQPAFSNKIPIPRLQPMTPGIIHAGVTDSALTNHGMFQAKKLGIHLSTRYRFTHLFSSDLQRAYKTAMAIQQAQQEEHNVALPLYQLKVLQEQDFGTFERMTFAARAKVVGDNTDGVQQPETKGAMILRANEFLDDHLLPLLFSEAADETLEVALVSHGLILSTIWRCLLRRFTSSTVDVAWALEIPTKDMLSLEHLGAWSNTGYLELEIALIDPHPDILFEAQNYTVPEPVASSELTPPLASRYKMTILVVNNKEHLQGLKRTGGGVGSSKHDDKQKSIESFFKKRSTG</sequence>
<evidence type="ECO:0000313" key="3">
    <source>
        <dbReference type="EMBL" id="CAF9929812.1"/>
    </source>
</evidence>
<evidence type="ECO:0000256" key="2">
    <source>
        <dbReference type="SAM" id="MobiDB-lite"/>
    </source>
</evidence>
<dbReference type="OrthoDB" id="354304at2759"/>
<dbReference type="InterPro" id="IPR013078">
    <property type="entry name" value="His_Pase_superF_clade-1"/>
</dbReference>
<dbReference type="GO" id="GO:0045820">
    <property type="term" value="P:negative regulation of glycolytic process"/>
    <property type="evidence" value="ECO:0007669"/>
    <property type="project" value="TreeGrafter"/>
</dbReference>
<name>A0A8H3IJ12_9LECA</name>
<dbReference type="AlphaFoldDB" id="A0A8H3IJ12"/>
<dbReference type="GO" id="GO:0005829">
    <property type="term" value="C:cytosol"/>
    <property type="evidence" value="ECO:0007669"/>
    <property type="project" value="TreeGrafter"/>
</dbReference>
<dbReference type="InterPro" id="IPR029033">
    <property type="entry name" value="His_PPase_superfam"/>
</dbReference>
<feature type="compositionally biased region" description="Polar residues" evidence="2">
    <location>
        <begin position="124"/>
        <end position="134"/>
    </location>
</feature>
<organism evidence="3 4">
    <name type="scientific">Gomphillus americanus</name>
    <dbReference type="NCBI Taxonomy" id="1940652"/>
    <lineage>
        <taxon>Eukaryota</taxon>
        <taxon>Fungi</taxon>
        <taxon>Dikarya</taxon>
        <taxon>Ascomycota</taxon>
        <taxon>Pezizomycotina</taxon>
        <taxon>Lecanoromycetes</taxon>
        <taxon>OSLEUM clade</taxon>
        <taxon>Ostropomycetidae</taxon>
        <taxon>Ostropales</taxon>
        <taxon>Graphidaceae</taxon>
        <taxon>Gomphilloideae</taxon>
        <taxon>Gomphillus</taxon>
    </lineage>
</organism>
<accession>A0A8H3IJ12</accession>
<dbReference type="Proteomes" id="UP000664169">
    <property type="component" value="Unassembled WGS sequence"/>
</dbReference>